<evidence type="ECO:0000256" key="1">
    <source>
        <dbReference type="SAM" id="MobiDB-lite"/>
    </source>
</evidence>
<dbReference type="InterPro" id="IPR001202">
    <property type="entry name" value="WW_dom"/>
</dbReference>
<dbReference type="PROSITE" id="PS01159">
    <property type="entry name" value="WW_DOMAIN_1"/>
    <property type="match status" value="1"/>
</dbReference>
<feature type="compositionally biased region" description="Basic and acidic residues" evidence="1">
    <location>
        <begin position="244"/>
        <end position="274"/>
    </location>
</feature>
<gene>
    <name evidence="3" type="ORF">DB88DRAFT_71144</name>
</gene>
<dbReference type="AlphaFoldDB" id="A0AAD9CW27"/>
<feature type="region of interest" description="Disordered" evidence="1">
    <location>
        <begin position="1"/>
        <end position="662"/>
    </location>
</feature>
<feature type="domain" description="WW" evidence="2">
    <location>
        <begin position="93"/>
        <end position="127"/>
    </location>
</feature>
<accession>A0AAD9CW27</accession>
<reference evidence="3" key="1">
    <citation type="submission" date="2023-02" db="EMBL/GenBank/DDBJ databases">
        <title>Identification and recombinant expression of a fungal hydrolase from Papiliotrema laurentii that hydrolyzes apple cutin and clears colloidal polyester polyurethane.</title>
        <authorList>
            <consortium name="DOE Joint Genome Institute"/>
            <person name="Roman V.A."/>
            <person name="Bojanowski C."/>
            <person name="Crable B.R."/>
            <person name="Wagner D.N."/>
            <person name="Hung C.S."/>
            <person name="Nadeau L.J."/>
            <person name="Schratz L."/>
            <person name="Haridas S."/>
            <person name="Pangilinan J."/>
            <person name="Lipzen A."/>
            <person name="Na H."/>
            <person name="Yan M."/>
            <person name="Ng V."/>
            <person name="Grigoriev I.V."/>
            <person name="Spatafora J.W."/>
            <person name="Barlow D."/>
            <person name="Biffinger J."/>
            <person name="Kelley-Loughnane N."/>
            <person name="Varaljay V.A."/>
            <person name="Crookes-Goodson W.J."/>
        </authorList>
    </citation>
    <scope>NUCLEOTIDE SEQUENCE</scope>
    <source>
        <strain evidence="3">5307AH</strain>
    </source>
</reference>
<dbReference type="Gene3D" id="2.20.70.10">
    <property type="match status" value="1"/>
</dbReference>
<dbReference type="CDD" id="cd00201">
    <property type="entry name" value="WW"/>
    <property type="match status" value="1"/>
</dbReference>
<dbReference type="SUPFAM" id="SSF51045">
    <property type="entry name" value="WW domain"/>
    <property type="match status" value="1"/>
</dbReference>
<dbReference type="PROSITE" id="PS50020">
    <property type="entry name" value="WW_DOMAIN_2"/>
    <property type="match status" value="1"/>
</dbReference>
<feature type="compositionally biased region" description="Basic and acidic residues" evidence="1">
    <location>
        <begin position="60"/>
        <end position="80"/>
    </location>
</feature>
<feature type="compositionally biased region" description="Basic and acidic residues" evidence="1">
    <location>
        <begin position="171"/>
        <end position="189"/>
    </location>
</feature>
<evidence type="ECO:0000313" key="4">
    <source>
        <dbReference type="Proteomes" id="UP001182556"/>
    </source>
</evidence>
<dbReference type="EMBL" id="JAODAN010000010">
    <property type="protein sequence ID" value="KAK1921585.1"/>
    <property type="molecule type" value="Genomic_DNA"/>
</dbReference>
<protein>
    <recommendedName>
        <fullName evidence="2">WW domain-containing protein</fullName>
    </recommendedName>
</protein>
<dbReference type="SMART" id="SM00456">
    <property type="entry name" value="WW"/>
    <property type="match status" value="1"/>
</dbReference>
<feature type="compositionally biased region" description="Polar residues" evidence="1">
    <location>
        <begin position="131"/>
        <end position="147"/>
    </location>
</feature>
<feature type="compositionally biased region" description="Polar residues" evidence="1">
    <location>
        <begin position="328"/>
        <end position="340"/>
    </location>
</feature>
<proteinExistence type="predicted"/>
<dbReference type="Proteomes" id="UP001182556">
    <property type="component" value="Unassembled WGS sequence"/>
</dbReference>
<feature type="compositionally biased region" description="Pro residues" evidence="1">
    <location>
        <begin position="562"/>
        <end position="573"/>
    </location>
</feature>
<keyword evidence="4" id="KW-1185">Reference proteome</keyword>
<sequence>MLDEEVNYGDVDEHVEVVDDHKRGDDGDFKSASDGKSNSASRPIPTGPRDKTRGNVPTGPRDRSERDRPSGRVESAKESSKPAPEASSEAVEDRLPPGWTKTMSRSHGKYFYFHEATGETSWTKPVAPESAATSKNDPLPHQNGNAHQETHTPALPAASSTIKSGGQVDEEASKPQARDADRREDRDARSGQPSRNGRNDRQPPTGPSASSQNISSAYASRRARESAPAPIEDDDRVRKRSPSPRRDEPKRFRADEGRRSPFRSDRRDLPRDPPRSSQFDQRPGHMVKQTSNFVTRDYARSRDNNGPGPSNAVHPSERERARGPPTVQGANSAPLTNNRWGSGPPSEASTPKADDSRQASRTETPNGKPSVPVASSADDTAAKRAALAEKRRKAEEEIKRLAEEEERLEREEAENRRRKEEEENRRKERDAQEEKERQKRQQQVEDDRAWRARRDEERRKMDAERGRGGGFGGGRPPNSPPPRPRSPFRGGGPARSPPRGRPLRIDAPGDAPRRPGFNSNSGADSYRPGQRLPSPPRGQFYPPPPAARSARAPDHYGAGDRGPPPPRRSPPPPFDRRRQASPPPPPFRRDAEPYRDSYGPRGPPPRTFAEPMSDLAKRIAPRPRSPEPIRHGNPPHRSLAERLSRPVPDDRFDDRRDIHPRR</sequence>
<name>A0AAD9CW27_PAPLA</name>
<evidence type="ECO:0000259" key="2">
    <source>
        <dbReference type="PROSITE" id="PS50020"/>
    </source>
</evidence>
<feature type="compositionally biased region" description="Basic and acidic residues" evidence="1">
    <location>
        <begin position="11"/>
        <end position="33"/>
    </location>
</feature>
<dbReference type="Pfam" id="PF00397">
    <property type="entry name" value="WW"/>
    <property type="match status" value="1"/>
</dbReference>
<comment type="caution">
    <text evidence="3">The sequence shown here is derived from an EMBL/GenBank/DDBJ whole genome shotgun (WGS) entry which is preliminary data.</text>
</comment>
<evidence type="ECO:0000313" key="3">
    <source>
        <dbReference type="EMBL" id="KAK1921585.1"/>
    </source>
</evidence>
<organism evidence="3 4">
    <name type="scientific">Papiliotrema laurentii</name>
    <name type="common">Cryptococcus laurentii</name>
    <dbReference type="NCBI Taxonomy" id="5418"/>
    <lineage>
        <taxon>Eukaryota</taxon>
        <taxon>Fungi</taxon>
        <taxon>Dikarya</taxon>
        <taxon>Basidiomycota</taxon>
        <taxon>Agaricomycotina</taxon>
        <taxon>Tremellomycetes</taxon>
        <taxon>Tremellales</taxon>
        <taxon>Rhynchogastremaceae</taxon>
        <taxon>Papiliotrema</taxon>
    </lineage>
</organism>
<feature type="compositionally biased region" description="Basic and acidic residues" evidence="1">
    <location>
        <begin position="638"/>
        <end position="662"/>
    </location>
</feature>
<feature type="compositionally biased region" description="Basic and acidic residues" evidence="1">
    <location>
        <begin position="380"/>
        <end position="467"/>
    </location>
</feature>
<feature type="compositionally biased region" description="Pro residues" evidence="1">
    <location>
        <begin position="533"/>
        <end position="546"/>
    </location>
</feature>
<dbReference type="InterPro" id="IPR036020">
    <property type="entry name" value="WW_dom_sf"/>
</dbReference>